<dbReference type="NCBIfam" id="TIGR02453">
    <property type="entry name" value="TIGR02453 family protein"/>
    <property type="match status" value="1"/>
</dbReference>
<dbReference type="Proteomes" id="UP000184514">
    <property type="component" value="Unassembled WGS sequence"/>
</dbReference>
<dbReference type="PIRSF" id="PIRSF028451">
    <property type="entry name" value="UCP028451"/>
    <property type="match status" value="1"/>
</dbReference>
<gene>
    <name evidence="1" type="ORF">PFRI_04780</name>
</gene>
<evidence type="ECO:0000313" key="1">
    <source>
        <dbReference type="EMBL" id="OJI95279.1"/>
    </source>
</evidence>
<dbReference type="PANTHER" id="PTHR36452">
    <property type="entry name" value="CHROMOSOME 12, WHOLE GENOME SHOTGUN SEQUENCE"/>
    <property type="match status" value="1"/>
</dbReference>
<proteinExistence type="predicted"/>
<dbReference type="EMBL" id="MLCB01000037">
    <property type="protein sequence ID" value="OJI95279.1"/>
    <property type="molecule type" value="Genomic_DNA"/>
</dbReference>
<keyword evidence="2" id="KW-1185">Reference proteome</keyword>
<dbReference type="Pfam" id="PF09365">
    <property type="entry name" value="DUF2461"/>
    <property type="match status" value="1"/>
</dbReference>
<dbReference type="AlphaFoldDB" id="A0A1L9P161"/>
<sequence>MSQPFETLISDARAFYGELAQNNNREWFTENKSRYETLLKKPAKLLLDTIAPKLGGLLDQTVTTKLFRANRDVRFSKDKTPYSTHLHMMWSPQGNGTQPIYFFGIAGEYVRTGAGLMNFDKAQQTAWRAWVSEREGDALQTRLDAAVSAGATYGKPELKRVPSPFGNDHPRAELLRRKSLVLWNDIGSKASSDLVGAIEQSFAQFEPVMDDLRTFL</sequence>
<comment type="caution">
    <text evidence="1">The sequence shown here is derived from an EMBL/GenBank/DDBJ whole genome shotgun (WGS) entry which is preliminary data.</text>
</comment>
<dbReference type="OrthoDB" id="9794241at2"/>
<accession>A0A1L9P161</accession>
<dbReference type="RefSeq" id="WP_072629165.1">
    <property type="nucleotide sequence ID" value="NZ_JABBAN010000157.1"/>
</dbReference>
<dbReference type="STRING" id="696762.PFRI_04780"/>
<protein>
    <recommendedName>
        <fullName evidence="3">TIGR02453 family protein</fullName>
    </recommendedName>
</protein>
<evidence type="ECO:0008006" key="3">
    <source>
        <dbReference type="Google" id="ProtNLM"/>
    </source>
</evidence>
<dbReference type="PANTHER" id="PTHR36452:SF1">
    <property type="entry name" value="DUF2461 DOMAIN-CONTAINING PROTEIN"/>
    <property type="match status" value="1"/>
</dbReference>
<dbReference type="InterPro" id="IPR012808">
    <property type="entry name" value="CHP02453"/>
</dbReference>
<evidence type="ECO:0000313" key="2">
    <source>
        <dbReference type="Proteomes" id="UP000184514"/>
    </source>
</evidence>
<name>A0A1L9P161_9RHOB</name>
<reference evidence="1 2" key="1">
    <citation type="submission" date="2016-10" db="EMBL/GenBank/DDBJ databases">
        <title>Genome sequence of Planktotalea frisia SH6-1.</title>
        <authorList>
            <person name="Poehlein A."/>
            <person name="Bakenhus I."/>
            <person name="Voget S."/>
            <person name="Brinkhoff T."/>
            <person name="Simon M."/>
        </authorList>
    </citation>
    <scope>NUCLEOTIDE SEQUENCE [LARGE SCALE GENOMIC DNA]</scope>
    <source>
        <strain evidence="1 2">SH6-1</strain>
    </source>
</reference>
<dbReference type="InterPro" id="IPR015996">
    <property type="entry name" value="UCP028451"/>
</dbReference>
<organism evidence="1 2">
    <name type="scientific">Planktotalea frisia</name>
    <dbReference type="NCBI Taxonomy" id="696762"/>
    <lineage>
        <taxon>Bacteria</taxon>
        <taxon>Pseudomonadati</taxon>
        <taxon>Pseudomonadota</taxon>
        <taxon>Alphaproteobacteria</taxon>
        <taxon>Rhodobacterales</taxon>
        <taxon>Paracoccaceae</taxon>
        <taxon>Planktotalea</taxon>
    </lineage>
</organism>